<name>A0A916XSC5_9BURK</name>
<dbReference type="Pfam" id="PF13336">
    <property type="entry name" value="AcetylCoA_hyd_C"/>
    <property type="match status" value="1"/>
</dbReference>
<feature type="domain" description="Acetyl-CoA hydrolase/transferase C-terminal" evidence="1">
    <location>
        <begin position="417"/>
        <end position="580"/>
    </location>
</feature>
<dbReference type="PANTHER" id="PTHR21432:SF20">
    <property type="entry name" value="ACETYL-COA HYDROLASE"/>
    <property type="match status" value="1"/>
</dbReference>
<dbReference type="Proteomes" id="UP000637423">
    <property type="component" value="Unassembled WGS sequence"/>
</dbReference>
<dbReference type="GO" id="GO:0016787">
    <property type="term" value="F:hydrolase activity"/>
    <property type="evidence" value="ECO:0007669"/>
    <property type="project" value="UniProtKB-KW"/>
</dbReference>
<dbReference type="Gene3D" id="3.40.1080.20">
    <property type="entry name" value="Acetyl-CoA hydrolase/transferase C-terminal domain"/>
    <property type="match status" value="1"/>
</dbReference>
<protein>
    <submittedName>
        <fullName evidence="2">Acetyl-CoA hydrolase</fullName>
    </submittedName>
</protein>
<dbReference type="GO" id="GO:0006083">
    <property type="term" value="P:acetate metabolic process"/>
    <property type="evidence" value="ECO:0007669"/>
    <property type="project" value="InterPro"/>
</dbReference>
<dbReference type="SUPFAM" id="SSF100950">
    <property type="entry name" value="NagB/RpiA/CoA transferase-like"/>
    <property type="match status" value="1"/>
</dbReference>
<reference evidence="2" key="2">
    <citation type="submission" date="2020-09" db="EMBL/GenBank/DDBJ databases">
        <authorList>
            <person name="Sun Q."/>
            <person name="Zhou Y."/>
        </authorList>
    </citation>
    <scope>NUCLEOTIDE SEQUENCE</scope>
    <source>
        <strain evidence="2">CGMCC 1.10998</strain>
    </source>
</reference>
<dbReference type="Gene3D" id="3.30.750.70">
    <property type="entry name" value="4-hydroxybutyrate coenzyme like domains"/>
    <property type="match status" value="1"/>
</dbReference>
<dbReference type="InterPro" id="IPR037171">
    <property type="entry name" value="NagB/RpiA_transferase-like"/>
</dbReference>
<comment type="caution">
    <text evidence="2">The sequence shown here is derived from an EMBL/GenBank/DDBJ whole genome shotgun (WGS) entry which is preliminary data.</text>
</comment>
<dbReference type="EMBL" id="BMED01000010">
    <property type="protein sequence ID" value="GGD01540.1"/>
    <property type="molecule type" value="Genomic_DNA"/>
</dbReference>
<dbReference type="GO" id="GO:0008775">
    <property type="term" value="F:acetate CoA-transferase activity"/>
    <property type="evidence" value="ECO:0007669"/>
    <property type="project" value="InterPro"/>
</dbReference>
<accession>A0A916XSC5</accession>
<keyword evidence="3" id="KW-1185">Reference proteome</keyword>
<evidence type="ECO:0000313" key="2">
    <source>
        <dbReference type="EMBL" id="GGD01540.1"/>
    </source>
</evidence>
<gene>
    <name evidence="2" type="ORF">GCM10011396_56340</name>
</gene>
<dbReference type="AlphaFoldDB" id="A0A916XSC5"/>
<proteinExistence type="predicted"/>
<dbReference type="InterPro" id="IPR046433">
    <property type="entry name" value="ActCoA_hydro"/>
</dbReference>
<dbReference type="InterPro" id="IPR038460">
    <property type="entry name" value="AcetylCoA_hyd_C_sf"/>
</dbReference>
<dbReference type="PANTHER" id="PTHR21432">
    <property type="entry name" value="ACETYL-COA HYDROLASE-RELATED"/>
    <property type="match status" value="1"/>
</dbReference>
<keyword evidence="2" id="KW-0378">Hydrolase</keyword>
<sequence length="693" mass="76089">MKQPLYLDDTEVAVDALLSAIGKRVVVGTPLGIGKPNHFLNALFRRALHDPSLQLKIITALSLEKPSGSSELEKRFIDPFVARVFGEYEDPNYIAARRNNTLPANIEVMEFFMKPGASVNEDYTQQHYVYSNYTSVARDMMLQGLNVIAQEVAVDGAGDALRYSYSGNPEVTLDLLDMAATEGAAPVFVVGCCNHKLPFMENDSVAAAEDFDLILRDPACTHQPFASPNLPVSLQDYAIGLYASAFVKDGGTLQIGIGAHGDAIAQALIVREQHNDAYSQIMTALFPAGVPESAHTGRFLQGLYGCSEMFANGLLKLIQAGIIRRQVYDHAGLQALINQGKLQPLVDPQILAILREDGLIGSRLTERDLAFLKRYGIFKSDTALSALHADAALETQALDLDKEFKGGVWMHGGFFLGPTDFYQALRDLSPIERSKIGMSRISFINALFGHEQLASLQRRDARFINTAMMVSLRGAAASDTLESGRVVSGVGGQYNLIAMAQALPDARSVLMVRACRSQHGRVVSNIVWNYAQATIPAHLRDIVVTEYGAADLRGQTDSECIKRLLAIADSRFQQALLEQAKANGKIARDYVIPEQLCHNTPTALAARLAPWKKDGTLPDLPFGTDFDADELRIMGALKRLQALSQKPLKLLAVLLRQLWLGKKIPDTYLQRMRLDTVQGMKLRVMKALFIAVF</sequence>
<evidence type="ECO:0000259" key="1">
    <source>
        <dbReference type="Pfam" id="PF13336"/>
    </source>
</evidence>
<reference evidence="2" key="1">
    <citation type="journal article" date="2014" name="Int. J. Syst. Evol. Microbiol.">
        <title>Complete genome sequence of Corynebacterium casei LMG S-19264T (=DSM 44701T), isolated from a smear-ripened cheese.</title>
        <authorList>
            <consortium name="US DOE Joint Genome Institute (JGI-PGF)"/>
            <person name="Walter F."/>
            <person name="Albersmeier A."/>
            <person name="Kalinowski J."/>
            <person name="Ruckert C."/>
        </authorList>
    </citation>
    <scope>NUCLEOTIDE SEQUENCE</scope>
    <source>
        <strain evidence="2">CGMCC 1.10998</strain>
    </source>
</reference>
<evidence type="ECO:0000313" key="3">
    <source>
        <dbReference type="Proteomes" id="UP000637423"/>
    </source>
</evidence>
<dbReference type="InterPro" id="IPR026888">
    <property type="entry name" value="AcetylCoA_hyd_C"/>
</dbReference>
<organism evidence="2 3">
    <name type="scientific">Undibacterium terreum</name>
    <dbReference type="NCBI Taxonomy" id="1224302"/>
    <lineage>
        <taxon>Bacteria</taxon>
        <taxon>Pseudomonadati</taxon>
        <taxon>Pseudomonadota</taxon>
        <taxon>Betaproteobacteria</taxon>
        <taxon>Burkholderiales</taxon>
        <taxon>Oxalobacteraceae</taxon>
        <taxon>Undibacterium</taxon>
    </lineage>
</organism>
<dbReference type="RefSeq" id="WP_188569515.1">
    <property type="nucleotide sequence ID" value="NZ_BMED01000010.1"/>
</dbReference>